<dbReference type="Proteomes" id="UP001549921">
    <property type="component" value="Unassembled WGS sequence"/>
</dbReference>
<dbReference type="PANTHER" id="PTHR43157">
    <property type="entry name" value="PHOSPHATIDYLINOSITOL-GLYCAN BIOSYNTHESIS CLASS F PROTEIN-RELATED"/>
    <property type="match status" value="1"/>
</dbReference>
<evidence type="ECO:0000313" key="3">
    <source>
        <dbReference type="Proteomes" id="UP001549921"/>
    </source>
</evidence>
<dbReference type="InterPro" id="IPR002347">
    <property type="entry name" value="SDR_fam"/>
</dbReference>
<protein>
    <submittedName>
        <fullName evidence="2">Uncharacterized protein</fullName>
    </submittedName>
</protein>
<organism evidence="2 3">
    <name type="scientific">Loxostege sticticalis</name>
    <name type="common">Beet webworm moth</name>
    <dbReference type="NCBI Taxonomy" id="481309"/>
    <lineage>
        <taxon>Eukaryota</taxon>
        <taxon>Metazoa</taxon>
        <taxon>Ecdysozoa</taxon>
        <taxon>Arthropoda</taxon>
        <taxon>Hexapoda</taxon>
        <taxon>Insecta</taxon>
        <taxon>Pterygota</taxon>
        <taxon>Neoptera</taxon>
        <taxon>Endopterygota</taxon>
        <taxon>Lepidoptera</taxon>
        <taxon>Glossata</taxon>
        <taxon>Ditrysia</taxon>
        <taxon>Pyraloidea</taxon>
        <taxon>Crambidae</taxon>
        <taxon>Pyraustinae</taxon>
        <taxon>Loxostege</taxon>
    </lineage>
</organism>
<keyword evidence="1" id="KW-0560">Oxidoreductase</keyword>
<dbReference type="InterPro" id="IPR036291">
    <property type="entry name" value="NAD(P)-bd_dom_sf"/>
</dbReference>
<sequence>MSFTLASVAVLTTAAAVYWYFNRHKPIKIILSELRYTVDMQGAGVGGLIDDWVNVRRNKIVLPDASRRVAVITGGARGIGTEVVRGLLQANMTVVMGIRNPGLVNKLAESMENGENLKAYKLDLQSLKSVKEFAENVTREHSVVHILVNNAGIMFGDFKLTEDGIETQLAVNHIGHFYLTHLLLPALKKGGTLGKSSRVVNVTSCAHYPGKVYFDDINMKEHYDTTAAYAQSKLAQLMSSRYINKILEEESCQVKCYAVHPGIVDTDLFEKTLFRRMFPWAMKMFFKTPTKGAVSILHACFDEELEKKGGLYISNCIEGISNRFSKNPEYQKRLFHLSCELIGLEADKYGK</sequence>
<reference evidence="2 3" key="1">
    <citation type="submission" date="2024-06" db="EMBL/GenBank/DDBJ databases">
        <title>A chromosome-level genome assembly of beet webworm, Loxostege sticticalis.</title>
        <authorList>
            <person name="Zhang Y."/>
        </authorList>
    </citation>
    <scope>NUCLEOTIDE SEQUENCE [LARGE SCALE GENOMIC DNA]</scope>
    <source>
        <strain evidence="2">AQ028</strain>
        <tissue evidence="2">Male pupae</tissue>
    </source>
</reference>
<dbReference type="GO" id="GO:0016491">
    <property type="term" value="F:oxidoreductase activity"/>
    <property type="evidence" value="ECO:0007669"/>
    <property type="project" value="UniProtKB-KW"/>
</dbReference>
<proteinExistence type="predicted"/>
<comment type="caution">
    <text evidence="2">The sequence shown here is derived from an EMBL/GenBank/DDBJ whole genome shotgun (WGS) entry which is preliminary data.</text>
</comment>
<evidence type="ECO:0000313" key="2">
    <source>
        <dbReference type="EMBL" id="KAL0822809.1"/>
    </source>
</evidence>
<dbReference type="SUPFAM" id="SSF51735">
    <property type="entry name" value="NAD(P)-binding Rossmann-fold domains"/>
    <property type="match status" value="1"/>
</dbReference>
<dbReference type="EMBL" id="JBEDNZ010000016">
    <property type="protein sequence ID" value="KAL0822809.1"/>
    <property type="molecule type" value="Genomic_DNA"/>
</dbReference>
<dbReference type="AlphaFoldDB" id="A0ABD0SUZ4"/>
<dbReference type="PRINTS" id="PR00081">
    <property type="entry name" value="GDHRDH"/>
</dbReference>
<dbReference type="Pfam" id="PF00106">
    <property type="entry name" value="adh_short"/>
    <property type="match status" value="1"/>
</dbReference>
<dbReference type="Gene3D" id="3.40.50.720">
    <property type="entry name" value="NAD(P)-binding Rossmann-like Domain"/>
    <property type="match status" value="1"/>
</dbReference>
<gene>
    <name evidence="2" type="ORF">ABMA28_004814</name>
</gene>
<accession>A0ABD0SUZ4</accession>
<evidence type="ECO:0000256" key="1">
    <source>
        <dbReference type="ARBA" id="ARBA00023002"/>
    </source>
</evidence>
<dbReference type="PANTHER" id="PTHR43157:SF31">
    <property type="entry name" value="PHOSPHATIDYLINOSITOL-GLYCAN BIOSYNTHESIS CLASS F PROTEIN"/>
    <property type="match status" value="1"/>
</dbReference>
<name>A0ABD0SUZ4_LOXSC</name>